<dbReference type="GO" id="GO:0004803">
    <property type="term" value="F:transposase activity"/>
    <property type="evidence" value="ECO:0007669"/>
    <property type="project" value="UniProtKB-UniRule"/>
</dbReference>
<evidence type="ECO:0000256" key="4">
    <source>
        <dbReference type="ARBA" id="ARBA00023125"/>
    </source>
</evidence>
<accession>A0A7D4K5B0</accession>
<keyword evidence="5 6" id="KW-0233">DNA recombination</keyword>
<sequence>MRRDSVSKEAVHDIIGITKEGHKDGLSFAIYPIESASNYREILQDLKSRGLEDIVLFVSDELTKLKHTLNDECPLSKHRSYWIHIIRNIANKVRVNNKSPLLEDLNFP</sequence>
<keyword evidence="3 6" id="KW-0815">Transposition</keyword>
<dbReference type="InterPro" id="IPR001207">
    <property type="entry name" value="Transposase_mutator"/>
</dbReference>
<evidence type="ECO:0000256" key="2">
    <source>
        <dbReference type="ARBA" id="ARBA00010961"/>
    </source>
</evidence>
<evidence type="ECO:0000256" key="1">
    <source>
        <dbReference type="ARBA" id="ARBA00002190"/>
    </source>
</evidence>
<dbReference type="EMBL" id="CP054000">
    <property type="protein sequence ID" value="QKH80721.1"/>
    <property type="molecule type" value="Genomic_DNA"/>
</dbReference>
<dbReference type="PANTHER" id="PTHR33217">
    <property type="entry name" value="TRANSPOSASE FOR INSERTION SEQUENCE ELEMENT IS1081"/>
    <property type="match status" value="1"/>
</dbReference>
<dbReference type="PANTHER" id="PTHR33217:SF7">
    <property type="entry name" value="TRANSPOSASE FOR INSERTION SEQUENCE ELEMENT IS1081"/>
    <property type="match status" value="1"/>
</dbReference>
<reference evidence="7 8" key="1">
    <citation type="submission" date="2020-05" db="EMBL/GenBank/DDBJ databases">
        <title>FDA dAtabase for Regulatory Grade micrObial Sequences (FDA-ARGOS): Supporting development and validation of Infectious Disease Dx tests.</title>
        <authorList>
            <person name="Pederson C."/>
            <person name="Tallon L."/>
            <person name="Sadzewicz L."/>
            <person name="Zhao X."/>
            <person name="Vavikolanu K."/>
            <person name="Mehta A."/>
            <person name="Aluvathingal J."/>
            <person name="Nadendla S."/>
            <person name="Myers T."/>
            <person name="Yan Y."/>
            <person name="Sichtig H."/>
        </authorList>
    </citation>
    <scope>NUCLEOTIDE SEQUENCE [LARGE SCALE GENOMIC DNA]</scope>
    <source>
        <strain evidence="7 8">FDAARGOS_764</strain>
    </source>
</reference>
<name>A0A7D4K5B0_FINMA</name>
<dbReference type="Pfam" id="PF00872">
    <property type="entry name" value="Transposase_mut"/>
    <property type="match status" value="1"/>
</dbReference>
<proteinExistence type="inferred from homology"/>
<comment type="function">
    <text evidence="1 6">Required for the transposition of the insertion element.</text>
</comment>
<evidence type="ECO:0000256" key="5">
    <source>
        <dbReference type="ARBA" id="ARBA00023172"/>
    </source>
</evidence>
<evidence type="ECO:0000313" key="7">
    <source>
        <dbReference type="EMBL" id="QKH80721.1"/>
    </source>
</evidence>
<organism evidence="7 8">
    <name type="scientific">Finegoldia magna</name>
    <name type="common">Peptostreptococcus magnus</name>
    <dbReference type="NCBI Taxonomy" id="1260"/>
    <lineage>
        <taxon>Bacteria</taxon>
        <taxon>Bacillati</taxon>
        <taxon>Bacillota</taxon>
        <taxon>Tissierellia</taxon>
        <taxon>Tissierellales</taxon>
        <taxon>Peptoniphilaceae</taxon>
        <taxon>Finegoldia</taxon>
    </lineage>
</organism>
<evidence type="ECO:0000256" key="3">
    <source>
        <dbReference type="ARBA" id="ARBA00022578"/>
    </source>
</evidence>
<keyword evidence="4 6" id="KW-0238">DNA-binding</keyword>
<evidence type="ECO:0000256" key="6">
    <source>
        <dbReference type="RuleBase" id="RU365089"/>
    </source>
</evidence>
<protein>
    <recommendedName>
        <fullName evidence="6">Mutator family transposase</fullName>
    </recommendedName>
</protein>
<dbReference type="GO" id="GO:0006313">
    <property type="term" value="P:DNA transposition"/>
    <property type="evidence" value="ECO:0007669"/>
    <property type="project" value="UniProtKB-UniRule"/>
</dbReference>
<comment type="similarity">
    <text evidence="2 6">Belongs to the transposase mutator family.</text>
</comment>
<evidence type="ECO:0000313" key="8">
    <source>
        <dbReference type="Proteomes" id="UP000502899"/>
    </source>
</evidence>
<dbReference type="Proteomes" id="UP000502899">
    <property type="component" value="Chromosome"/>
</dbReference>
<keyword evidence="6" id="KW-0814">Transposable element</keyword>
<dbReference type="GO" id="GO:0003677">
    <property type="term" value="F:DNA binding"/>
    <property type="evidence" value="ECO:0007669"/>
    <property type="project" value="UniProtKB-UniRule"/>
</dbReference>
<dbReference type="AlphaFoldDB" id="A0A7D4K5B0"/>
<gene>
    <name evidence="7" type="ORF">FOC70_09150</name>
</gene>